<dbReference type="GO" id="GO:0003676">
    <property type="term" value="F:nucleic acid binding"/>
    <property type="evidence" value="ECO:0007669"/>
    <property type="project" value="InterPro"/>
</dbReference>
<protein>
    <submittedName>
        <fullName evidence="4">CCHC-type domain-containing protein</fullName>
    </submittedName>
</protein>
<dbReference type="GO" id="GO:0008270">
    <property type="term" value="F:zinc ion binding"/>
    <property type="evidence" value="ECO:0007669"/>
    <property type="project" value="UniProtKB-KW"/>
</dbReference>
<name>A0A915J880_ROMCU</name>
<dbReference type="AlphaFoldDB" id="A0A915J880"/>
<keyword evidence="1" id="KW-0863">Zinc-finger</keyword>
<evidence type="ECO:0000313" key="3">
    <source>
        <dbReference type="Proteomes" id="UP000887565"/>
    </source>
</evidence>
<keyword evidence="1" id="KW-0479">Metal-binding</keyword>
<organism evidence="3 4">
    <name type="scientific">Romanomermis culicivorax</name>
    <name type="common">Nematode worm</name>
    <dbReference type="NCBI Taxonomy" id="13658"/>
    <lineage>
        <taxon>Eukaryota</taxon>
        <taxon>Metazoa</taxon>
        <taxon>Ecdysozoa</taxon>
        <taxon>Nematoda</taxon>
        <taxon>Enoplea</taxon>
        <taxon>Dorylaimia</taxon>
        <taxon>Mermithida</taxon>
        <taxon>Mermithoidea</taxon>
        <taxon>Mermithidae</taxon>
        <taxon>Romanomermis</taxon>
    </lineage>
</organism>
<dbReference type="SMART" id="SM00343">
    <property type="entry name" value="ZnF_C2HC"/>
    <property type="match status" value="3"/>
</dbReference>
<accession>A0A915J880</accession>
<dbReference type="Proteomes" id="UP000887565">
    <property type="component" value="Unplaced"/>
</dbReference>
<evidence type="ECO:0000259" key="2">
    <source>
        <dbReference type="PROSITE" id="PS50158"/>
    </source>
</evidence>
<dbReference type="WBParaSite" id="nRc.2.0.1.t22678-RA">
    <property type="protein sequence ID" value="nRc.2.0.1.t22678-RA"/>
    <property type="gene ID" value="nRc.2.0.1.g22678"/>
</dbReference>
<keyword evidence="1" id="KW-0862">Zinc</keyword>
<feature type="domain" description="CCHC-type" evidence="2">
    <location>
        <begin position="404"/>
        <end position="419"/>
    </location>
</feature>
<proteinExistence type="predicted"/>
<evidence type="ECO:0000256" key="1">
    <source>
        <dbReference type="PROSITE-ProRule" id="PRU00047"/>
    </source>
</evidence>
<dbReference type="InterPro" id="IPR001878">
    <property type="entry name" value="Znf_CCHC"/>
</dbReference>
<sequence>MHCSTIIEITPKNSNGKDYKAVFLNFLQEECLQILTGPNSSGIEPRLAKCSAIAPGFSKDSESECHFIAKIPTMKCFGLNKPTTFLKRYTGTTVLNPSPITTTEPPYHRLHHFLPILDLDLCLFYKKAHDFPSTYGGDCTVKSSTNVGQNLDFYDMCKRKWDEETTLISHNVKQYRMEPFNHLTGECLQTYNGSDPPFELRLAKCSSKKGQSNHNLNNENVREHYETVVSADLSHGQARENDIVRGMTNANDSYKIALLESYLTADAQASLRELKKKQPSLQTFDDYVTELQVLYPENRDSDIHQQLIYDHKQKQTESVIEYYDQLQKHTSMEIKTSHDSAIGITTIVAQVLHQTQQTQQQNTRAVPYCTKCQKDGHSIENCNKTACRICHKCGHTATHCKAPCHNCGRMGHKSKFCKQPQRPADQEPICICGFCLFHKMHRKLAANAPKVEDKQEGNMKKVQLDQIRKAPSIKSTKKMELDEYVDKPPMSQQTISWINQKINDLVLSLTVMDGKIMPLPDEDLKHAKLLAHSELLEKQLDEQKMLLPP</sequence>
<dbReference type="PROSITE" id="PS50158">
    <property type="entry name" value="ZF_CCHC"/>
    <property type="match status" value="1"/>
</dbReference>
<reference evidence="4" key="1">
    <citation type="submission" date="2022-11" db="UniProtKB">
        <authorList>
            <consortium name="WormBaseParasite"/>
        </authorList>
    </citation>
    <scope>IDENTIFICATION</scope>
</reference>
<keyword evidence="3" id="KW-1185">Reference proteome</keyword>
<evidence type="ECO:0000313" key="4">
    <source>
        <dbReference type="WBParaSite" id="nRc.2.0.1.t22678-RA"/>
    </source>
</evidence>